<dbReference type="EMBL" id="VLTJ01000026">
    <property type="protein sequence ID" value="TSH93850.1"/>
    <property type="molecule type" value="Genomic_DNA"/>
</dbReference>
<evidence type="ECO:0000256" key="1">
    <source>
        <dbReference type="ARBA" id="ARBA00006987"/>
    </source>
</evidence>
<keyword evidence="4" id="KW-1185">Reference proteome</keyword>
<evidence type="ECO:0000256" key="2">
    <source>
        <dbReference type="SAM" id="SignalP"/>
    </source>
</evidence>
<dbReference type="PANTHER" id="PTHR42928:SF5">
    <property type="entry name" value="BLR1237 PROTEIN"/>
    <property type="match status" value="1"/>
</dbReference>
<dbReference type="Pfam" id="PF03401">
    <property type="entry name" value="TctC"/>
    <property type="match status" value="1"/>
</dbReference>
<reference evidence="3 4" key="1">
    <citation type="submission" date="2019-07" db="EMBL/GenBank/DDBJ databases">
        <title>Qingshengfaniella alkalisoli gen. nov., sp. nov., isolated from saline soil.</title>
        <authorList>
            <person name="Xu L."/>
            <person name="Huang X.-X."/>
            <person name="Sun J.-Q."/>
        </authorList>
    </citation>
    <scope>NUCLEOTIDE SEQUENCE [LARGE SCALE GENOMIC DNA]</scope>
    <source>
        <strain evidence="3 4">DSM 27279</strain>
    </source>
</reference>
<protein>
    <submittedName>
        <fullName evidence="3">Tripartite tricarboxylate transporter substrate binding protein</fullName>
    </submittedName>
</protein>
<dbReference type="Gene3D" id="3.40.190.10">
    <property type="entry name" value="Periplasmic binding protein-like II"/>
    <property type="match status" value="1"/>
</dbReference>
<accession>A0A556ALS8</accession>
<evidence type="ECO:0000313" key="3">
    <source>
        <dbReference type="EMBL" id="TSH93850.1"/>
    </source>
</evidence>
<dbReference type="Gene3D" id="3.40.190.150">
    <property type="entry name" value="Bordetella uptake gene, domain 1"/>
    <property type="match status" value="1"/>
</dbReference>
<comment type="caution">
    <text evidence="3">The sequence shown here is derived from an EMBL/GenBank/DDBJ whole genome shotgun (WGS) entry which is preliminary data.</text>
</comment>
<dbReference type="PIRSF" id="PIRSF017082">
    <property type="entry name" value="YflP"/>
    <property type="match status" value="1"/>
</dbReference>
<dbReference type="InterPro" id="IPR042100">
    <property type="entry name" value="Bug_dom1"/>
</dbReference>
<gene>
    <name evidence="3" type="ORF">FOZ76_13245</name>
</gene>
<dbReference type="OrthoDB" id="8627412at2"/>
<dbReference type="InterPro" id="IPR005064">
    <property type="entry name" value="BUG"/>
</dbReference>
<dbReference type="PANTHER" id="PTHR42928">
    <property type="entry name" value="TRICARBOXYLATE-BINDING PROTEIN"/>
    <property type="match status" value="1"/>
</dbReference>
<sequence length="330" mass="34905">MTISRSRRALLAVPALCALAPLAIHGRAFAADAYPRGPVRLIVPYAPGGGTDATARLVAKRLGERMGGTFVVENRAGGNTRIGTQALKQAAPDGYVLGMFNAAGPINQAIDPALPYDVTRDFTPITVIVRSAGGLWVNTSRIPARNFDELVAWLRAHPGTAYASSGVGAANHLSMELFRESLGLDLLHVPFKGSGEAAVAVASGEVPMSVDSFGPMEPHWQAGRVLPVATTGDERYPLMPDVPTFEELGHPELRGTSAWWGIAGPKGLPPEIATRLREEIHAILREPEVVQALLAVGAVPAPIGGEDFQQLLESDLAKWKAVVARGAVTQ</sequence>
<organism evidence="3 4">
    <name type="scientific">Verticiella sediminum</name>
    <dbReference type="NCBI Taxonomy" id="1247510"/>
    <lineage>
        <taxon>Bacteria</taxon>
        <taxon>Pseudomonadati</taxon>
        <taxon>Pseudomonadota</taxon>
        <taxon>Betaproteobacteria</taxon>
        <taxon>Burkholderiales</taxon>
        <taxon>Alcaligenaceae</taxon>
        <taxon>Verticiella</taxon>
    </lineage>
</organism>
<dbReference type="CDD" id="cd07012">
    <property type="entry name" value="PBP2_Bug_TTT"/>
    <property type="match status" value="1"/>
</dbReference>
<dbReference type="Proteomes" id="UP000318405">
    <property type="component" value="Unassembled WGS sequence"/>
</dbReference>
<proteinExistence type="inferred from homology"/>
<dbReference type="RefSeq" id="WP_143948751.1">
    <property type="nucleotide sequence ID" value="NZ_BAABMB010000006.1"/>
</dbReference>
<evidence type="ECO:0000313" key="4">
    <source>
        <dbReference type="Proteomes" id="UP000318405"/>
    </source>
</evidence>
<feature type="signal peptide" evidence="2">
    <location>
        <begin position="1"/>
        <end position="30"/>
    </location>
</feature>
<name>A0A556ALS8_9BURK</name>
<keyword evidence="2" id="KW-0732">Signal</keyword>
<feature type="chain" id="PRO_5021797107" evidence="2">
    <location>
        <begin position="31"/>
        <end position="330"/>
    </location>
</feature>
<dbReference type="AlphaFoldDB" id="A0A556ALS8"/>
<comment type="similarity">
    <text evidence="1">Belongs to the UPF0065 (bug) family.</text>
</comment>
<dbReference type="SUPFAM" id="SSF53850">
    <property type="entry name" value="Periplasmic binding protein-like II"/>
    <property type="match status" value="1"/>
</dbReference>